<feature type="domain" description="Pyrroline-5-carboxylate reductase catalytic N-terminal" evidence="7">
    <location>
        <begin position="2"/>
        <end position="98"/>
    </location>
</feature>
<reference evidence="9" key="2">
    <citation type="submission" date="2021-04" db="EMBL/GenBank/DDBJ databases">
        <authorList>
            <person name="Gilroy R."/>
        </authorList>
    </citation>
    <scope>NUCLEOTIDE SEQUENCE</scope>
    <source>
        <strain evidence="9">ChiHjej12B11-16260</strain>
    </source>
</reference>
<dbReference type="Gene3D" id="1.10.3730.10">
    <property type="entry name" value="ProC C-terminal domain-like"/>
    <property type="match status" value="1"/>
</dbReference>
<evidence type="ECO:0000259" key="8">
    <source>
        <dbReference type="Pfam" id="PF14748"/>
    </source>
</evidence>
<accession>A0A9D2AQF6</accession>
<evidence type="ECO:0000256" key="3">
    <source>
        <dbReference type="ARBA" id="ARBA00023002"/>
    </source>
</evidence>
<dbReference type="SUPFAM" id="SSF51735">
    <property type="entry name" value="NAD(P)-binding Rossmann-fold domains"/>
    <property type="match status" value="1"/>
</dbReference>
<comment type="catalytic activity">
    <reaction evidence="4">
        <text>L-proline + NAD(+) = (S)-1-pyrroline-5-carboxylate + NADH + 2 H(+)</text>
        <dbReference type="Rhea" id="RHEA:14105"/>
        <dbReference type="ChEBI" id="CHEBI:15378"/>
        <dbReference type="ChEBI" id="CHEBI:17388"/>
        <dbReference type="ChEBI" id="CHEBI:57540"/>
        <dbReference type="ChEBI" id="CHEBI:57945"/>
        <dbReference type="ChEBI" id="CHEBI:60039"/>
        <dbReference type="EC" id="1.5.1.2"/>
    </reaction>
</comment>
<dbReference type="GO" id="GO:0004735">
    <property type="term" value="F:pyrroline-5-carboxylate reductase activity"/>
    <property type="evidence" value="ECO:0007669"/>
    <property type="project" value="UniProtKB-UniRule"/>
</dbReference>
<feature type="domain" description="Pyrroline-5-carboxylate reductase dimerisation" evidence="8">
    <location>
        <begin position="161"/>
        <end position="257"/>
    </location>
</feature>
<keyword evidence="4" id="KW-0028">Amino-acid biosynthesis</keyword>
<dbReference type="InterPro" id="IPR028939">
    <property type="entry name" value="P5C_Rdtase_cat_N"/>
</dbReference>
<comment type="similarity">
    <text evidence="1 4">Belongs to the pyrroline-5-carboxylate reductase family.</text>
</comment>
<dbReference type="PIRSF" id="PIRSF000193">
    <property type="entry name" value="Pyrrol-5-carb_rd"/>
    <property type="match status" value="1"/>
</dbReference>
<keyword evidence="4" id="KW-0963">Cytoplasm</keyword>
<evidence type="ECO:0000256" key="4">
    <source>
        <dbReference type="HAMAP-Rule" id="MF_01925"/>
    </source>
</evidence>
<evidence type="ECO:0000259" key="7">
    <source>
        <dbReference type="Pfam" id="PF03807"/>
    </source>
</evidence>
<proteinExistence type="inferred from homology"/>
<dbReference type="EMBL" id="DXFB01000112">
    <property type="protein sequence ID" value="HIX45384.1"/>
    <property type="molecule type" value="Genomic_DNA"/>
</dbReference>
<feature type="binding site" evidence="6">
    <location>
        <position position="56"/>
    </location>
    <ligand>
        <name>NADPH</name>
        <dbReference type="ChEBI" id="CHEBI:57783"/>
    </ligand>
</feature>
<feature type="binding site" evidence="6">
    <location>
        <begin position="69"/>
        <end position="72"/>
    </location>
    <ligand>
        <name>NADP(+)</name>
        <dbReference type="ChEBI" id="CHEBI:58349"/>
    </ligand>
</feature>
<keyword evidence="3 4" id="KW-0560">Oxidoreductase</keyword>
<name>A0A9D2AQF6_9BACT</name>
<dbReference type="Pfam" id="PF14748">
    <property type="entry name" value="P5CR_dimer"/>
    <property type="match status" value="1"/>
</dbReference>
<gene>
    <name evidence="4 9" type="primary">proC</name>
    <name evidence="9" type="ORF">H9982_04110</name>
</gene>
<dbReference type="InterPro" id="IPR000304">
    <property type="entry name" value="Pyrroline-COOH_reductase"/>
</dbReference>
<dbReference type="Gene3D" id="3.40.50.720">
    <property type="entry name" value="NAD(P)-binding Rossmann-like Domain"/>
    <property type="match status" value="1"/>
</dbReference>
<dbReference type="PANTHER" id="PTHR11645">
    <property type="entry name" value="PYRROLINE-5-CARBOXYLATE REDUCTASE"/>
    <property type="match status" value="1"/>
</dbReference>
<protein>
    <recommendedName>
        <fullName evidence="4 5">Pyrroline-5-carboxylate reductase</fullName>
        <shortName evidence="4">P5C reductase</shortName>
        <shortName evidence="4">P5CR</shortName>
        <ecNumber evidence="4 5">1.5.1.2</ecNumber>
    </recommendedName>
    <alternativeName>
        <fullName evidence="4">PCA reductase</fullName>
    </alternativeName>
</protein>
<dbReference type="NCBIfam" id="TIGR00112">
    <property type="entry name" value="proC"/>
    <property type="match status" value="1"/>
</dbReference>
<reference evidence="9" key="1">
    <citation type="journal article" date="2021" name="PeerJ">
        <title>Extensive microbial diversity within the chicken gut microbiome revealed by metagenomics and culture.</title>
        <authorList>
            <person name="Gilroy R."/>
            <person name="Ravi A."/>
            <person name="Getino M."/>
            <person name="Pursley I."/>
            <person name="Horton D.L."/>
            <person name="Alikhan N.F."/>
            <person name="Baker D."/>
            <person name="Gharbi K."/>
            <person name="Hall N."/>
            <person name="Watson M."/>
            <person name="Adriaenssens E.M."/>
            <person name="Foster-Nyarko E."/>
            <person name="Jarju S."/>
            <person name="Secka A."/>
            <person name="Antonio M."/>
            <person name="Oren A."/>
            <person name="Chaudhuri R.R."/>
            <person name="La Ragione R."/>
            <person name="Hildebrand F."/>
            <person name="Pallen M.J."/>
        </authorList>
    </citation>
    <scope>NUCLEOTIDE SEQUENCE</scope>
    <source>
        <strain evidence="9">ChiHjej12B11-16260</strain>
    </source>
</reference>
<dbReference type="Pfam" id="PF03807">
    <property type="entry name" value="F420_oxidored"/>
    <property type="match status" value="1"/>
</dbReference>
<dbReference type="InterPro" id="IPR036291">
    <property type="entry name" value="NAD(P)-bd_dom_sf"/>
</dbReference>
<evidence type="ECO:0000313" key="10">
    <source>
        <dbReference type="Proteomes" id="UP000824246"/>
    </source>
</evidence>
<sequence>MKISVIGAGNMGGAVAKALAQSNLSDNNTLYISNRSQAKLDTLKASFPQFNTTTDNTEAARDADIVILAVKPWVLDTVAHEIAPCIKPGQTIIISVVAAVPFSHYDELFNGGCPTFRVIPNTAAVVGEGISVIAANHASQPQITLVQSLFDSMGITLLTDEEHINAYMVLCSSGTALALRYLRAAMEAGIAMGIPAAEAARLAAYTMRGAAQLIVAHGEHPEAEIDRVTTPGGLTIKGLIAMEEAGFTNAVIKGHLACLI</sequence>
<comment type="subcellular location">
    <subcellularLocation>
        <location evidence="4">Cytoplasm</location>
    </subcellularLocation>
</comment>
<dbReference type="PANTHER" id="PTHR11645:SF0">
    <property type="entry name" value="PYRROLINE-5-CARBOXYLATE REDUCTASE 3"/>
    <property type="match status" value="1"/>
</dbReference>
<dbReference type="GO" id="GO:0055129">
    <property type="term" value="P:L-proline biosynthetic process"/>
    <property type="evidence" value="ECO:0007669"/>
    <property type="project" value="UniProtKB-UniRule"/>
</dbReference>
<keyword evidence="4" id="KW-0641">Proline biosynthesis</keyword>
<keyword evidence="2 4" id="KW-0521">NADP</keyword>
<evidence type="ECO:0000256" key="2">
    <source>
        <dbReference type="ARBA" id="ARBA00022857"/>
    </source>
</evidence>
<dbReference type="AlphaFoldDB" id="A0A9D2AQF6"/>
<comment type="caution">
    <text evidence="9">The sequence shown here is derived from an EMBL/GenBank/DDBJ whole genome shotgun (WGS) entry which is preliminary data.</text>
</comment>
<comment type="pathway">
    <text evidence="4">Amino-acid biosynthesis; L-proline biosynthesis; L-proline from L-glutamate 5-semialdehyde: step 1/1.</text>
</comment>
<dbReference type="Proteomes" id="UP000824246">
    <property type="component" value="Unassembled WGS sequence"/>
</dbReference>
<evidence type="ECO:0000256" key="6">
    <source>
        <dbReference type="PIRSR" id="PIRSR000193-1"/>
    </source>
</evidence>
<evidence type="ECO:0000313" key="9">
    <source>
        <dbReference type="EMBL" id="HIX45384.1"/>
    </source>
</evidence>
<dbReference type="EC" id="1.5.1.2" evidence="4 5"/>
<comment type="function">
    <text evidence="4">Catalyzes the reduction of 1-pyrroline-5-carboxylate (PCA) to L-proline.</text>
</comment>
<organism evidence="9 10">
    <name type="scientific">Candidatus Barnesiella excrementipullorum</name>
    <dbReference type="NCBI Taxonomy" id="2838479"/>
    <lineage>
        <taxon>Bacteria</taxon>
        <taxon>Pseudomonadati</taxon>
        <taxon>Bacteroidota</taxon>
        <taxon>Bacteroidia</taxon>
        <taxon>Bacteroidales</taxon>
        <taxon>Barnesiellaceae</taxon>
        <taxon>Barnesiella</taxon>
    </lineage>
</organism>
<dbReference type="SUPFAM" id="SSF48179">
    <property type="entry name" value="6-phosphogluconate dehydrogenase C-terminal domain-like"/>
    <property type="match status" value="1"/>
</dbReference>
<dbReference type="HAMAP" id="MF_01925">
    <property type="entry name" value="P5C_reductase"/>
    <property type="match status" value="1"/>
</dbReference>
<evidence type="ECO:0000256" key="1">
    <source>
        <dbReference type="ARBA" id="ARBA00005525"/>
    </source>
</evidence>
<dbReference type="GO" id="GO:0005737">
    <property type="term" value="C:cytoplasm"/>
    <property type="evidence" value="ECO:0007669"/>
    <property type="project" value="UniProtKB-SubCell"/>
</dbReference>
<dbReference type="InterPro" id="IPR008927">
    <property type="entry name" value="6-PGluconate_DH-like_C_sf"/>
</dbReference>
<dbReference type="InterPro" id="IPR029036">
    <property type="entry name" value="P5CR_dimer"/>
</dbReference>
<feature type="binding site" evidence="6">
    <location>
        <begin position="6"/>
        <end position="11"/>
    </location>
    <ligand>
        <name>NADP(+)</name>
        <dbReference type="ChEBI" id="CHEBI:58349"/>
    </ligand>
</feature>
<comment type="catalytic activity">
    <reaction evidence="4">
        <text>L-proline + NADP(+) = (S)-1-pyrroline-5-carboxylate + NADPH + 2 H(+)</text>
        <dbReference type="Rhea" id="RHEA:14109"/>
        <dbReference type="ChEBI" id="CHEBI:15378"/>
        <dbReference type="ChEBI" id="CHEBI:17388"/>
        <dbReference type="ChEBI" id="CHEBI:57783"/>
        <dbReference type="ChEBI" id="CHEBI:58349"/>
        <dbReference type="ChEBI" id="CHEBI:60039"/>
        <dbReference type="EC" id="1.5.1.2"/>
    </reaction>
</comment>
<evidence type="ECO:0000256" key="5">
    <source>
        <dbReference type="NCBIfam" id="TIGR00112"/>
    </source>
</evidence>